<protein>
    <submittedName>
        <fullName evidence="1">Helix-turn-helix domain-containing protein</fullName>
    </submittedName>
</protein>
<evidence type="ECO:0000313" key="2">
    <source>
        <dbReference type="Proteomes" id="UP000641954"/>
    </source>
</evidence>
<name>A0ABR8EK00_9CYAN</name>
<comment type="caution">
    <text evidence="1">The sequence shown here is derived from an EMBL/GenBank/DDBJ whole genome shotgun (WGS) entry which is preliminary data.</text>
</comment>
<evidence type="ECO:0000313" key="1">
    <source>
        <dbReference type="EMBL" id="MBD2546180.1"/>
    </source>
</evidence>
<proteinExistence type="predicted"/>
<dbReference type="Proteomes" id="UP000641954">
    <property type="component" value="Unassembled WGS sequence"/>
</dbReference>
<reference evidence="1 2" key="1">
    <citation type="journal article" date="2020" name="ISME J.">
        <title>Comparative genomics reveals insights into cyanobacterial evolution and habitat adaptation.</title>
        <authorList>
            <person name="Chen M.Y."/>
            <person name="Teng W.K."/>
            <person name="Zhao L."/>
            <person name="Hu C.X."/>
            <person name="Zhou Y.K."/>
            <person name="Han B.P."/>
            <person name="Song L.R."/>
            <person name="Shu W.S."/>
        </authorList>
    </citation>
    <scope>NUCLEOTIDE SEQUENCE [LARGE SCALE GENOMIC DNA]</scope>
    <source>
        <strain evidence="1 2">FACHB-1370</strain>
    </source>
</reference>
<dbReference type="EMBL" id="JACJSK010000033">
    <property type="protein sequence ID" value="MBD2546180.1"/>
    <property type="molecule type" value="Genomic_DNA"/>
</dbReference>
<organism evidence="1 2">
    <name type="scientific">Planktothricoides raciborskii FACHB-1370</name>
    <dbReference type="NCBI Taxonomy" id="2949576"/>
    <lineage>
        <taxon>Bacteria</taxon>
        <taxon>Bacillati</taxon>
        <taxon>Cyanobacteriota</taxon>
        <taxon>Cyanophyceae</taxon>
        <taxon>Oscillatoriophycideae</taxon>
        <taxon>Oscillatoriales</taxon>
        <taxon>Oscillatoriaceae</taxon>
        <taxon>Planktothricoides</taxon>
    </lineage>
</organism>
<accession>A0ABR8EK00</accession>
<keyword evidence="2" id="KW-1185">Reference proteome</keyword>
<dbReference type="RefSeq" id="WP_054468541.1">
    <property type="nucleotide sequence ID" value="NZ_JACJSK010000033.1"/>
</dbReference>
<gene>
    <name evidence="1" type="ORF">H6G72_20525</name>
</gene>
<sequence length="166" mass="18782">MTEVNIEPIVADENEKADLAKLAQILNMLNNGHSDRKLQILDGETGETIPMPQCILQLLRQVVHQFNQGKGVVIETFHQPLTINEAAYLLNFSRQHMVEILQNGEIPSTGEGVNRKIQFDHLIDYQKNWAKLRHKNIRDIAQMSHDAGLYFLGSELSEPTAKISAE</sequence>